<keyword evidence="6" id="KW-0677">Repeat</keyword>
<reference evidence="18" key="3">
    <citation type="submission" date="2025-09" db="UniProtKB">
        <authorList>
            <consortium name="Ensembl"/>
        </authorList>
    </citation>
    <scope>IDENTIFICATION</scope>
</reference>
<feature type="transmembrane region" description="Helical" evidence="16">
    <location>
        <begin position="498"/>
        <end position="520"/>
    </location>
</feature>
<organism evidence="18 19">
    <name type="scientific">Cynoglossus semilaevis</name>
    <name type="common">Tongue sole</name>
    <dbReference type="NCBI Taxonomy" id="244447"/>
    <lineage>
        <taxon>Eukaryota</taxon>
        <taxon>Metazoa</taxon>
        <taxon>Chordata</taxon>
        <taxon>Craniata</taxon>
        <taxon>Vertebrata</taxon>
        <taxon>Euteleostomi</taxon>
        <taxon>Actinopterygii</taxon>
        <taxon>Neopterygii</taxon>
        <taxon>Teleostei</taxon>
        <taxon>Neoteleostei</taxon>
        <taxon>Acanthomorphata</taxon>
        <taxon>Carangaria</taxon>
        <taxon>Pleuronectiformes</taxon>
        <taxon>Pleuronectoidei</taxon>
        <taxon>Cynoglossidae</taxon>
        <taxon>Cynoglossinae</taxon>
        <taxon>Cynoglossus</taxon>
    </lineage>
</organism>
<keyword evidence="5 16" id="KW-0812">Transmembrane</keyword>
<dbReference type="OMA" id="PANIIWF"/>
<dbReference type="GO" id="GO:0030424">
    <property type="term" value="C:axon"/>
    <property type="evidence" value="ECO:0007669"/>
    <property type="project" value="UniProtKB-SubCell"/>
</dbReference>
<dbReference type="AlphaFoldDB" id="A0A3P8WHH5"/>
<dbReference type="PANTHER" id="PTHR11973">
    <property type="entry name" value="CELL SURFACE GLYCOPROTEIN MUC18-RELATED"/>
    <property type="match status" value="1"/>
</dbReference>
<keyword evidence="8" id="KW-0130">Cell adhesion</keyword>
<evidence type="ECO:0000256" key="3">
    <source>
        <dbReference type="ARBA" id="ARBA00004489"/>
    </source>
</evidence>
<dbReference type="Ensembl" id="ENSCSET00000025313.1">
    <property type="protein sequence ID" value="ENSCSEP00000024981.1"/>
    <property type="gene ID" value="ENSCSEG00000015944.1"/>
</dbReference>
<dbReference type="InterPro" id="IPR051116">
    <property type="entry name" value="Surface_Rcpt/Adhesion_Mol"/>
</dbReference>
<dbReference type="InterPro" id="IPR003599">
    <property type="entry name" value="Ig_sub"/>
</dbReference>
<dbReference type="Pfam" id="PF08205">
    <property type="entry name" value="C2-set_2"/>
    <property type="match status" value="1"/>
</dbReference>
<evidence type="ECO:0000256" key="8">
    <source>
        <dbReference type="ARBA" id="ARBA00022889"/>
    </source>
</evidence>
<name>A0A3P8WHH5_CYNSE</name>
<dbReference type="GO" id="GO:0042802">
    <property type="term" value="F:identical protein binding"/>
    <property type="evidence" value="ECO:0007669"/>
    <property type="project" value="Ensembl"/>
</dbReference>
<feature type="domain" description="Ig-like" evidence="17">
    <location>
        <begin position="222"/>
        <end position="309"/>
    </location>
</feature>
<evidence type="ECO:0000313" key="18">
    <source>
        <dbReference type="Ensembl" id="ENSCSEP00000024981.1"/>
    </source>
</evidence>
<dbReference type="InterPro" id="IPR013098">
    <property type="entry name" value="Ig_I-set"/>
</dbReference>
<proteinExistence type="predicted"/>
<dbReference type="GO" id="GO:0021885">
    <property type="term" value="P:forebrain cell migration"/>
    <property type="evidence" value="ECO:0007669"/>
    <property type="project" value="Ensembl"/>
</dbReference>
<evidence type="ECO:0000256" key="1">
    <source>
        <dbReference type="ARBA" id="ARBA00004251"/>
    </source>
</evidence>
<feature type="domain" description="Ig-like" evidence="17">
    <location>
        <begin position="395"/>
        <end position="476"/>
    </location>
</feature>
<evidence type="ECO:0000256" key="6">
    <source>
        <dbReference type="ARBA" id="ARBA00022737"/>
    </source>
</evidence>
<evidence type="ECO:0000256" key="15">
    <source>
        <dbReference type="ARBA" id="ARBA00023319"/>
    </source>
</evidence>
<dbReference type="GeneTree" id="ENSGT00940000156881"/>
<keyword evidence="9 16" id="KW-1133">Transmembrane helix</keyword>
<dbReference type="Pfam" id="PF07679">
    <property type="entry name" value="I-set"/>
    <property type="match status" value="1"/>
</dbReference>
<keyword evidence="4" id="KW-1003">Cell membrane</keyword>
<evidence type="ECO:0000256" key="9">
    <source>
        <dbReference type="ARBA" id="ARBA00022989"/>
    </source>
</evidence>
<feature type="domain" description="Ig-like" evidence="17">
    <location>
        <begin position="125"/>
        <end position="165"/>
    </location>
</feature>
<sequence length="534" mass="58720">APGQASVREDKAGSSCVILNAVQTVLGQYGQTLEIPCNSGEVQPEDVLITKWKYGISGDLLVKKLDQNVSVLASDEYRTRVSMADNSSLLLSAAKLLDQRTFTCMIVVGSNIKEYPVNVIIYKTPSKLEITEQAGQLEIGKLTKLGTCVATEANPAANISWFRNNEPLTSGEKGVTIQTSVQVDPASGLSSTFSTLDHMTWSRLTQINMSHDSTSNQSQLDPAHYSTENIELELGSQEPVAEGDNVTLKCVADGNPAPSSFFFHLKVQQLLSVENTNTYTLTNVSRSDAGEYKCSLIDDPTLEASKSIVINYLDVSLVPSGTVEKREDEWFNYTVQIVSAEPDYSVSWYKDNVMLDTEPNFPKLSFSDAGHYECVVTMGQLTRKSSSVLQVKGAPVIRHLSKQRSEDGKHKVLVCEAEGSPKPEVFWSINGTSPEESSFTRGKVTHKLTVVPSANLTVSCTVTNEFGSDTRSINVSSCKLKDRRWTSYQSEDKDQTKLVVGVVVGLLVAILVVALVYWVYMRKSKYVNLNFRQS</sequence>
<reference evidence="18 19" key="1">
    <citation type="journal article" date="2014" name="Nat. Genet.">
        <title>Whole-genome sequence of a flatfish provides insights into ZW sex chromosome evolution and adaptation to a benthic lifestyle.</title>
        <authorList>
            <person name="Chen S."/>
            <person name="Zhang G."/>
            <person name="Shao C."/>
            <person name="Huang Q."/>
            <person name="Liu G."/>
            <person name="Zhang P."/>
            <person name="Song W."/>
            <person name="An N."/>
            <person name="Chalopin D."/>
            <person name="Volff J.N."/>
            <person name="Hong Y."/>
            <person name="Li Q."/>
            <person name="Sha Z."/>
            <person name="Zhou H."/>
            <person name="Xie M."/>
            <person name="Yu Q."/>
            <person name="Liu Y."/>
            <person name="Xiang H."/>
            <person name="Wang N."/>
            <person name="Wu K."/>
            <person name="Yang C."/>
            <person name="Zhou Q."/>
            <person name="Liao X."/>
            <person name="Yang L."/>
            <person name="Hu Q."/>
            <person name="Zhang J."/>
            <person name="Meng L."/>
            <person name="Jin L."/>
            <person name="Tian Y."/>
            <person name="Lian J."/>
            <person name="Yang J."/>
            <person name="Miao G."/>
            <person name="Liu S."/>
            <person name="Liang Z."/>
            <person name="Yan F."/>
            <person name="Li Y."/>
            <person name="Sun B."/>
            <person name="Zhang H."/>
            <person name="Zhang J."/>
            <person name="Zhu Y."/>
            <person name="Du M."/>
            <person name="Zhao Y."/>
            <person name="Schartl M."/>
            <person name="Tang Q."/>
            <person name="Wang J."/>
        </authorList>
    </citation>
    <scope>NUCLEOTIDE SEQUENCE</scope>
</reference>
<evidence type="ECO:0000259" key="17">
    <source>
        <dbReference type="PROSITE" id="PS50835"/>
    </source>
</evidence>
<keyword evidence="10" id="KW-1064">Adaptive immunity</keyword>
<protein>
    <submittedName>
        <fullName evidence="18">Activated leukocyte cell adhesion molecule b</fullName>
    </submittedName>
</protein>
<dbReference type="GO" id="GO:0002250">
    <property type="term" value="P:adaptive immune response"/>
    <property type="evidence" value="ECO:0007669"/>
    <property type="project" value="UniProtKB-KW"/>
</dbReference>
<dbReference type="InterPro" id="IPR003598">
    <property type="entry name" value="Ig_sub2"/>
</dbReference>
<dbReference type="InterPro" id="IPR007110">
    <property type="entry name" value="Ig-like_dom"/>
</dbReference>
<evidence type="ECO:0000313" key="19">
    <source>
        <dbReference type="Proteomes" id="UP000265120"/>
    </source>
</evidence>
<dbReference type="Pfam" id="PF13895">
    <property type="entry name" value="Ig_2"/>
    <property type="match status" value="1"/>
</dbReference>
<dbReference type="SMART" id="SM00409">
    <property type="entry name" value="IG"/>
    <property type="match status" value="3"/>
</dbReference>
<dbReference type="GO" id="GO:0031290">
    <property type="term" value="P:retinal ganglion cell axon guidance"/>
    <property type="evidence" value="ECO:0007669"/>
    <property type="project" value="Ensembl"/>
</dbReference>
<dbReference type="InterPro" id="IPR013162">
    <property type="entry name" value="CD80_C2-set"/>
</dbReference>
<evidence type="ECO:0000256" key="12">
    <source>
        <dbReference type="ARBA" id="ARBA00023157"/>
    </source>
</evidence>
<dbReference type="InParanoid" id="A0A3P8WHH5"/>
<evidence type="ECO:0000256" key="13">
    <source>
        <dbReference type="ARBA" id="ARBA00023180"/>
    </source>
</evidence>
<keyword evidence="13" id="KW-0325">Glycoprotein</keyword>
<dbReference type="InterPro" id="IPR036179">
    <property type="entry name" value="Ig-like_dom_sf"/>
</dbReference>
<dbReference type="GO" id="GO:0005886">
    <property type="term" value="C:plasma membrane"/>
    <property type="evidence" value="ECO:0007669"/>
    <property type="project" value="UniProtKB-SubCell"/>
</dbReference>
<dbReference type="InterPro" id="IPR013783">
    <property type="entry name" value="Ig-like_fold"/>
</dbReference>
<comment type="subcellular location">
    <subcellularLocation>
        <location evidence="1">Cell membrane</location>
        <topology evidence="1">Single-pass type I membrane protein</topology>
    </subcellularLocation>
    <subcellularLocation>
        <location evidence="3">Cell projection</location>
        <location evidence="3">Axon</location>
    </subcellularLocation>
    <subcellularLocation>
        <location evidence="2">Cell projection</location>
        <location evidence="2">Dendrite</location>
    </subcellularLocation>
</comment>
<dbReference type="PROSITE" id="PS50835">
    <property type="entry name" value="IG_LIKE"/>
    <property type="match status" value="4"/>
</dbReference>
<evidence type="ECO:0000256" key="2">
    <source>
        <dbReference type="ARBA" id="ARBA00004279"/>
    </source>
</evidence>
<keyword evidence="15" id="KW-0393">Immunoglobulin domain</keyword>
<dbReference type="SUPFAM" id="SSF48726">
    <property type="entry name" value="Immunoglobulin"/>
    <property type="match status" value="3"/>
</dbReference>
<dbReference type="GO" id="GO:0007155">
    <property type="term" value="P:cell adhesion"/>
    <property type="evidence" value="ECO:0007669"/>
    <property type="project" value="UniProtKB-KW"/>
</dbReference>
<keyword evidence="7" id="KW-0391">Immunity</keyword>
<evidence type="ECO:0000256" key="5">
    <source>
        <dbReference type="ARBA" id="ARBA00022692"/>
    </source>
</evidence>
<evidence type="ECO:0000256" key="4">
    <source>
        <dbReference type="ARBA" id="ARBA00022475"/>
    </source>
</evidence>
<keyword evidence="11 16" id="KW-0472">Membrane</keyword>
<evidence type="ECO:0000256" key="16">
    <source>
        <dbReference type="SAM" id="Phobius"/>
    </source>
</evidence>
<keyword evidence="19" id="KW-1185">Reference proteome</keyword>
<dbReference type="GO" id="GO:0060385">
    <property type="term" value="P:axonogenesis involved in innervation"/>
    <property type="evidence" value="ECO:0007669"/>
    <property type="project" value="Ensembl"/>
</dbReference>
<evidence type="ECO:0000256" key="11">
    <source>
        <dbReference type="ARBA" id="ARBA00023136"/>
    </source>
</evidence>
<dbReference type="CDD" id="cd00096">
    <property type="entry name" value="Ig"/>
    <property type="match status" value="1"/>
</dbReference>
<dbReference type="SMART" id="SM00408">
    <property type="entry name" value="IGc2"/>
    <property type="match status" value="2"/>
</dbReference>
<dbReference type="Pfam" id="PF13927">
    <property type="entry name" value="Ig_3"/>
    <property type="match status" value="1"/>
</dbReference>
<accession>A0A3P8WHH5</accession>
<feature type="domain" description="Ig-like" evidence="17">
    <location>
        <begin position="313"/>
        <end position="390"/>
    </location>
</feature>
<evidence type="ECO:0000256" key="10">
    <source>
        <dbReference type="ARBA" id="ARBA00023130"/>
    </source>
</evidence>
<dbReference type="PANTHER" id="PTHR11973:SF2">
    <property type="entry name" value="CD166 ANTIGEN"/>
    <property type="match status" value="1"/>
</dbReference>
<dbReference type="Gene3D" id="2.60.40.10">
    <property type="entry name" value="Immunoglobulins"/>
    <property type="match status" value="5"/>
</dbReference>
<keyword evidence="14" id="KW-0966">Cell projection</keyword>
<dbReference type="GO" id="GO:0030425">
    <property type="term" value="C:dendrite"/>
    <property type="evidence" value="ECO:0007669"/>
    <property type="project" value="UniProtKB-SubCell"/>
</dbReference>
<evidence type="ECO:0000256" key="7">
    <source>
        <dbReference type="ARBA" id="ARBA00022859"/>
    </source>
</evidence>
<dbReference type="Proteomes" id="UP000265120">
    <property type="component" value="Chromosome 4"/>
</dbReference>
<reference evidence="18" key="2">
    <citation type="submission" date="2025-08" db="UniProtKB">
        <authorList>
            <consortium name="Ensembl"/>
        </authorList>
    </citation>
    <scope>IDENTIFICATION</scope>
</reference>
<evidence type="ECO:0000256" key="14">
    <source>
        <dbReference type="ARBA" id="ARBA00023273"/>
    </source>
</evidence>
<keyword evidence="12" id="KW-1015">Disulfide bond</keyword>